<organism evidence="1 2">
    <name type="scientific">Dendrobium catenatum</name>
    <dbReference type="NCBI Taxonomy" id="906689"/>
    <lineage>
        <taxon>Eukaryota</taxon>
        <taxon>Viridiplantae</taxon>
        <taxon>Streptophyta</taxon>
        <taxon>Embryophyta</taxon>
        <taxon>Tracheophyta</taxon>
        <taxon>Spermatophyta</taxon>
        <taxon>Magnoliopsida</taxon>
        <taxon>Liliopsida</taxon>
        <taxon>Asparagales</taxon>
        <taxon>Orchidaceae</taxon>
        <taxon>Epidendroideae</taxon>
        <taxon>Malaxideae</taxon>
        <taxon>Dendrobiinae</taxon>
        <taxon>Dendrobium</taxon>
    </lineage>
</organism>
<evidence type="ECO:0000313" key="1">
    <source>
        <dbReference type="EMBL" id="PKU85499.1"/>
    </source>
</evidence>
<keyword evidence="1" id="KW-0645">Protease</keyword>
<dbReference type="GO" id="GO:0006508">
    <property type="term" value="P:proteolysis"/>
    <property type="evidence" value="ECO:0007669"/>
    <property type="project" value="UniProtKB-KW"/>
</dbReference>
<proteinExistence type="predicted"/>
<keyword evidence="2" id="KW-1185">Reference proteome</keyword>
<dbReference type="Proteomes" id="UP000233837">
    <property type="component" value="Unassembled WGS sequence"/>
</dbReference>
<reference evidence="1 2" key="1">
    <citation type="journal article" date="2016" name="Sci. Rep.">
        <title>The Dendrobium catenatum Lindl. genome sequence provides insights into polysaccharide synthase, floral development and adaptive evolution.</title>
        <authorList>
            <person name="Zhang G.Q."/>
            <person name="Xu Q."/>
            <person name="Bian C."/>
            <person name="Tsai W.C."/>
            <person name="Yeh C.M."/>
            <person name="Liu K.W."/>
            <person name="Yoshida K."/>
            <person name="Zhang L.S."/>
            <person name="Chang S.B."/>
            <person name="Chen F."/>
            <person name="Shi Y."/>
            <person name="Su Y.Y."/>
            <person name="Zhang Y.Q."/>
            <person name="Chen L.J."/>
            <person name="Yin Y."/>
            <person name="Lin M."/>
            <person name="Huang H."/>
            <person name="Deng H."/>
            <person name="Wang Z.W."/>
            <person name="Zhu S.L."/>
            <person name="Zhao X."/>
            <person name="Deng C."/>
            <person name="Niu S.C."/>
            <person name="Huang J."/>
            <person name="Wang M."/>
            <person name="Liu G.H."/>
            <person name="Yang H.J."/>
            <person name="Xiao X.J."/>
            <person name="Hsiao Y.Y."/>
            <person name="Wu W.L."/>
            <person name="Chen Y.Y."/>
            <person name="Mitsuda N."/>
            <person name="Ohme-Takagi M."/>
            <person name="Luo Y.B."/>
            <person name="Van de Peer Y."/>
            <person name="Liu Z.J."/>
        </authorList>
    </citation>
    <scope>NUCLEOTIDE SEQUENCE [LARGE SCALE GENOMIC DNA]</scope>
    <source>
        <tissue evidence="1">The whole plant</tissue>
    </source>
</reference>
<reference evidence="1 2" key="2">
    <citation type="journal article" date="2017" name="Nature">
        <title>The Apostasia genome and the evolution of orchids.</title>
        <authorList>
            <person name="Zhang G.Q."/>
            <person name="Liu K.W."/>
            <person name="Li Z."/>
            <person name="Lohaus R."/>
            <person name="Hsiao Y.Y."/>
            <person name="Niu S.C."/>
            <person name="Wang J.Y."/>
            <person name="Lin Y.C."/>
            <person name="Xu Q."/>
            <person name="Chen L.J."/>
            <person name="Yoshida K."/>
            <person name="Fujiwara S."/>
            <person name="Wang Z.W."/>
            <person name="Zhang Y.Q."/>
            <person name="Mitsuda N."/>
            <person name="Wang M."/>
            <person name="Liu G.H."/>
            <person name="Pecoraro L."/>
            <person name="Huang H.X."/>
            <person name="Xiao X.J."/>
            <person name="Lin M."/>
            <person name="Wu X.Y."/>
            <person name="Wu W.L."/>
            <person name="Chen Y.Y."/>
            <person name="Chang S.B."/>
            <person name="Sakamoto S."/>
            <person name="Ohme-Takagi M."/>
            <person name="Yagi M."/>
            <person name="Zeng S.J."/>
            <person name="Shen C.Y."/>
            <person name="Yeh C.M."/>
            <person name="Luo Y.B."/>
            <person name="Tsai W.C."/>
            <person name="Van de Peer Y."/>
            <person name="Liu Z.J."/>
        </authorList>
    </citation>
    <scope>NUCLEOTIDE SEQUENCE [LARGE SCALE GENOMIC DNA]</scope>
    <source>
        <tissue evidence="1">The whole plant</tissue>
    </source>
</reference>
<dbReference type="AlphaFoldDB" id="A0A2I0XC71"/>
<evidence type="ECO:0000313" key="2">
    <source>
        <dbReference type="Proteomes" id="UP000233837"/>
    </source>
</evidence>
<sequence length="67" mass="7594">MAGKAGEYPTGEFEMVEFGWWMKAMVKLRMVFALPWERVKKGSVLSIKLRGRVGFNFLLNKLAIASA</sequence>
<dbReference type="EMBL" id="KZ501977">
    <property type="protein sequence ID" value="PKU85499.1"/>
    <property type="molecule type" value="Genomic_DNA"/>
</dbReference>
<accession>A0A2I0XC71</accession>
<protein>
    <submittedName>
        <fullName evidence="1">Protease IV</fullName>
    </submittedName>
</protein>
<dbReference type="GO" id="GO:0008233">
    <property type="term" value="F:peptidase activity"/>
    <property type="evidence" value="ECO:0007669"/>
    <property type="project" value="UniProtKB-KW"/>
</dbReference>
<gene>
    <name evidence="1" type="ORF">MA16_Dca003239</name>
</gene>
<keyword evidence="1" id="KW-0378">Hydrolase</keyword>
<name>A0A2I0XC71_9ASPA</name>
<dbReference type="STRING" id="906689.A0A2I0XC71"/>